<dbReference type="Proteomes" id="UP000234331">
    <property type="component" value="Unassembled WGS sequence"/>
</dbReference>
<keyword evidence="2" id="KW-0238">DNA-binding</keyword>
<keyword evidence="6" id="KW-1185">Reference proteome</keyword>
<dbReference type="PANTHER" id="PTHR47691:SF3">
    <property type="entry name" value="HTH-TYPE TRANSCRIPTIONAL REGULATOR RV0890C-RELATED"/>
    <property type="match status" value="1"/>
</dbReference>
<sequence>MIVETSVPSIPINRRPVRGKHGPRANGGVSVIASTRWIVGRQNRGVQICVLGPLEVRTGSGVRAETVDVGGSRLRTLLILLALDPGRTVTTQRLVAGLWGDEPPAAAVGALQALVSRLRRAVPGLPVEFRAAGYRLAVEPDAVDAVRFERLVGDGREALRLGDAARAAATLRSALDLWRGPPLADVAEAPFARAVVARLEERRLAAVEDRLAAELRLGAAADLIPELRELVAADPARESLTAVLMRALHAAGRPGAALDAYERLRARLADDLGADPSAELRELHITILRGEPGQADPATPAPVPVPVPSPAAAAAPDLGVRLDGGRRTNLRAALTSFVGRSRDADMVQRLVREARLVTLVGPGGAGKTRLAVETARRLLDGGGEQAGHLPDGAWLVELAPVTAAADVPQAVFAALGLREQVVLNALRMRGVSEDDPTQRLTAALAGRRLLLVLDNCEHLLDPAAAFAEEVLGACPGVRILATSREPLAITGETLWPVEPLALPPMELAALADTESVSRYAAVRLFTDRAMAVRPGFQLAAAAVPANGGVSGAADGHVASVVRICRALDGMPLAIELAAARLRAMTPEQVAARLDDRFRLLTSGSRTALPRHRTLEAVVAWSWDLLDEPERVLWRRLSIFRGGVTPASARAVCADAFTSAGGDPAGRLDPDDVPDLLAALVEKSLLVRGADGPDGPRYRQLETIREYGLHRLDAAGEREALRAAHAAHYLRVAEVAEPRLRARDQLLWLGRLAVEQDNLHAALRGAIRVGDAATAVRMSSALGWYWWLRGRKLEGSQLAEAALALPGDAPAETRAVAGTLAALNAFDGFADLDGARRLLLEAVHSADEVPGSEHPMLPLMRGFYLMVSDGVGEQARAAFQSCFELPDVWARSISRVLFAFASVNSGDHLDEAATRASEARVAFEALGERWGLAISYGALGELAGLRGDHAMALEYYQRATVLTAELDSNEDSGQFQMNLVGAALALGDIPRARAALADARRSAELAGTAELLSSVALAEADLARLEGDLPRARRLVREAAAGVWFRRSAPQFRSIAATAVAVVEIAEGHLDTARQLLAAALGEAVRSTDAPITAKVLVAVADLALCEGEADHAAELLGACGLISRTGDRDLARVEAAARAGLGEPAFAAARARGEAVPLSQALELAALPPVAWPPPLPDSP</sequence>
<dbReference type="SMART" id="SM01043">
    <property type="entry name" value="BTAD"/>
    <property type="match status" value="1"/>
</dbReference>
<evidence type="ECO:0000313" key="6">
    <source>
        <dbReference type="Proteomes" id="UP000234331"/>
    </source>
</evidence>
<dbReference type="Gene3D" id="1.25.40.10">
    <property type="entry name" value="Tetratricopeptide repeat domain"/>
    <property type="match status" value="2"/>
</dbReference>
<dbReference type="InterPro" id="IPR036388">
    <property type="entry name" value="WH-like_DNA-bd_sf"/>
</dbReference>
<dbReference type="GO" id="GO:0006355">
    <property type="term" value="P:regulation of DNA-templated transcription"/>
    <property type="evidence" value="ECO:0007669"/>
    <property type="project" value="InterPro"/>
</dbReference>
<feature type="domain" description="OmpR/PhoB-type" evidence="3">
    <location>
        <begin position="64"/>
        <end position="136"/>
    </location>
</feature>
<dbReference type="AlphaFoldDB" id="A0A2I2KQI0"/>
<accession>A0A2I2KQI0</accession>
<dbReference type="InterPro" id="IPR011990">
    <property type="entry name" value="TPR-like_helical_dom_sf"/>
</dbReference>
<dbReference type="Pfam" id="PF13401">
    <property type="entry name" value="AAA_22"/>
    <property type="match status" value="1"/>
</dbReference>
<dbReference type="InterPro" id="IPR058852">
    <property type="entry name" value="HTH_77"/>
</dbReference>
<dbReference type="SUPFAM" id="SSF48452">
    <property type="entry name" value="TPR-like"/>
    <property type="match status" value="2"/>
</dbReference>
<dbReference type="SUPFAM" id="SSF52540">
    <property type="entry name" value="P-loop containing nucleoside triphosphate hydrolases"/>
    <property type="match status" value="1"/>
</dbReference>
<dbReference type="InterPro" id="IPR049945">
    <property type="entry name" value="AAA_22"/>
</dbReference>
<dbReference type="Gene3D" id="3.40.50.300">
    <property type="entry name" value="P-loop containing nucleotide triphosphate hydrolases"/>
    <property type="match status" value="1"/>
</dbReference>
<evidence type="ECO:0000313" key="5">
    <source>
        <dbReference type="EMBL" id="SNQ47910.1"/>
    </source>
</evidence>
<dbReference type="PANTHER" id="PTHR47691">
    <property type="entry name" value="REGULATOR-RELATED"/>
    <property type="match status" value="1"/>
</dbReference>
<dbReference type="InterPro" id="IPR005158">
    <property type="entry name" value="BTAD"/>
</dbReference>
<dbReference type="SMART" id="SM00862">
    <property type="entry name" value="Trans_reg_C"/>
    <property type="match status" value="1"/>
</dbReference>
<dbReference type="PRINTS" id="PR00364">
    <property type="entry name" value="DISEASERSIST"/>
</dbReference>
<dbReference type="EMBL" id="FZMO01000123">
    <property type="protein sequence ID" value="SNQ47910.1"/>
    <property type="molecule type" value="Genomic_DNA"/>
</dbReference>
<dbReference type="InterPro" id="IPR016032">
    <property type="entry name" value="Sig_transdc_resp-reg_C-effctor"/>
</dbReference>
<evidence type="ECO:0000256" key="2">
    <source>
        <dbReference type="ARBA" id="ARBA00023125"/>
    </source>
</evidence>
<reference evidence="5 6" key="1">
    <citation type="submission" date="2017-06" db="EMBL/GenBank/DDBJ databases">
        <authorList>
            <person name="Kim H.J."/>
            <person name="Triplett B.A."/>
        </authorList>
    </citation>
    <scope>NUCLEOTIDE SEQUENCE [LARGE SCALE GENOMIC DNA]</scope>
    <source>
        <strain evidence="5">FRACA_ARgP5</strain>
    </source>
</reference>
<evidence type="ECO:0000256" key="1">
    <source>
        <dbReference type="ARBA" id="ARBA00005820"/>
    </source>
</evidence>
<evidence type="ECO:0000259" key="3">
    <source>
        <dbReference type="SMART" id="SM00862"/>
    </source>
</evidence>
<dbReference type="GO" id="GO:0003677">
    <property type="term" value="F:DNA binding"/>
    <property type="evidence" value="ECO:0007669"/>
    <property type="project" value="UniProtKB-KW"/>
</dbReference>
<proteinExistence type="inferred from homology"/>
<organism evidence="5 6">
    <name type="scientific">Frankia canadensis</name>
    <dbReference type="NCBI Taxonomy" id="1836972"/>
    <lineage>
        <taxon>Bacteria</taxon>
        <taxon>Bacillati</taxon>
        <taxon>Actinomycetota</taxon>
        <taxon>Actinomycetes</taxon>
        <taxon>Frankiales</taxon>
        <taxon>Frankiaceae</taxon>
        <taxon>Frankia</taxon>
    </lineage>
</organism>
<gene>
    <name evidence="5" type="ORF">FRACA_2090005</name>
</gene>
<protein>
    <submittedName>
        <fullName evidence="5">Putative ATPase</fullName>
    </submittedName>
</protein>
<dbReference type="SUPFAM" id="SSF46894">
    <property type="entry name" value="C-terminal effector domain of the bipartite response regulators"/>
    <property type="match status" value="1"/>
</dbReference>
<comment type="similarity">
    <text evidence="1">Belongs to the AfsR/DnrI/RedD regulatory family.</text>
</comment>
<dbReference type="InterPro" id="IPR001867">
    <property type="entry name" value="OmpR/PhoB-type_DNA-bd"/>
</dbReference>
<dbReference type="Pfam" id="PF25872">
    <property type="entry name" value="HTH_77"/>
    <property type="match status" value="1"/>
</dbReference>
<name>A0A2I2KQI0_9ACTN</name>
<dbReference type="GO" id="GO:0000160">
    <property type="term" value="P:phosphorelay signal transduction system"/>
    <property type="evidence" value="ECO:0007669"/>
    <property type="project" value="InterPro"/>
</dbReference>
<dbReference type="CDD" id="cd15831">
    <property type="entry name" value="BTAD"/>
    <property type="match status" value="1"/>
</dbReference>
<dbReference type="InterPro" id="IPR027417">
    <property type="entry name" value="P-loop_NTPase"/>
</dbReference>
<dbReference type="Gene3D" id="1.10.10.10">
    <property type="entry name" value="Winged helix-like DNA-binding domain superfamily/Winged helix DNA-binding domain"/>
    <property type="match status" value="1"/>
</dbReference>
<dbReference type="Pfam" id="PF03704">
    <property type="entry name" value="BTAD"/>
    <property type="match status" value="1"/>
</dbReference>
<dbReference type="GO" id="GO:0016887">
    <property type="term" value="F:ATP hydrolysis activity"/>
    <property type="evidence" value="ECO:0007669"/>
    <property type="project" value="InterPro"/>
</dbReference>
<evidence type="ECO:0000259" key="4">
    <source>
        <dbReference type="SMART" id="SM01043"/>
    </source>
</evidence>
<feature type="domain" description="Bacterial transcriptional activator" evidence="4">
    <location>
        <begin position="143"/>
        <end position="288"/>
    </location>
</feature>